<dbReference type="RefSeq" id="WP_071894395.1">
    <property type="nucleotide sequence ID" value="NZ_CP018135.1"/>
</dbReference>
<dbReference type="GO" id="GO:0018580">
    <property type="term" value="F:nitronate monooxygenase activity"/>
    <property type="evidence" value="ECO:0007669"/>
    <property type="project" value="InterPro"/>
</dbReference>
<keyword evidence="1" id="KW-0285">Flavoprotein</keyword>
<gene>
    <name evidence="4" type="ORF">BHE16_07740</name>
</gene>
<organism evidence="4 5">
    <name type="scientific">Neomicrococcus aestuarii</name>
    <dbReference type="NCBI Taxonomy" id="556325"/>
    <lineage>
        <taxon>Bacteria</taxon>
        <taxon>Bacillati</taxon>
        <taxon>Actinomycetota</taxon>
        <taxon>Actinomycetes</taxon>
        <taxon>Micrococcales</taxon>
        <taxon>Micrococcaceae</taxon>
        <taxon>Neomicrococcus</taxon>
    </lineage>
</organism>
<dbReference type="SUPFAM" id="SSF51412">
    <property type="entry name" value="Inosine monophosphate dehydrogenase (IMPDH)"/>
    <property type="match status" value="1"/>
</dbReference>
<keyword evidence="5" id="KW-1185">Reference proteome</keyword>
<dbReference type="Gene3D" id="3.20.20.70">
    <property type="entry name" value="Aldolase class I"/>
    <property type="match status" value="1"/>
</dbReference>
<protein>
    <submittedName>
        <fullName evidence="4">Uncharacterized protein</fullName>
    </submittedName>
</protein>
<proteinExistence type="predicted"/>
<evidence type="ECO:0000313" key="4">
    <source>
        <dbReference type="EMBL" id="APF40918.1"/>
    </source>
</evidence>
<keyword evidence="2" id="KW-0288">FMN</keyword>
<dbReference type="PANTHER" id="PTHR32332:SF20">
    <property type="entry name" value="2-NITROPROPANE DIOXYGENASE-LIKE PROTEIN"/>
    <property type="match status" value="1"/>
</dbReference>
<keyword evidence="3" id="KW-0560">Oxidoreductase</keyword>
<dbReference type="Pfam" id="PF03060">
    <property type="entry name" value="NMO"/>
    <property type="match status" value="1"/>
</dbReference>
<reference evidence="4 5" key="1">
    <citation type="submission" date="2016-11" db="EMBL/GenBank/DDBJ databases">
        <title>Genome sequencing of Zhihengliuella aestuarii B18 antagonistic to Plasmodiophora brassicae.</title>
        <authorList>
            <person name="Luo Y."/>
        </authorList>
    </citation>
    <scope>NUCLEOTIDE SEQUENCE [LARGE SCALE GENOMIC DNA]</scope>
    <source>
        <strain evidence="4 5">B18</strain>
    </source>
</reference>
<evidence type="ECO:0000256" key="2">
    <source>
        <dbReference type="ARBA" id="ARBA00022643"/>
    </source>
</evidence>
<name>A0A1L2ZPG8_9MICC</name>
<dbReference type="STRING" id="556325.BHE16_07740"/>
<dbReference type="Proteomes" id="UP000183530">
    <property type="component" value="Chromosome"/>
</dbReference>
<dbReference type="CDD" id="cd04730">
    <property type="entry name" value="NPD_like"/>
    <property type="match status" value="1"/>
</dbReference>
<dbReference type="KEGG" id="nae:BHE16_07740"/>
<dbReference type="PANTHER" id="PTHR32332">
    <property type="entry name" value="2-NITROPROPANE DIOXYGENASE"/>
    <property type="match status" value="1"/>
</dbReference>
<dbReference type="OrthoDB" id="7165168at2"/>
<dbReference type="InterPro" id="IPR004136">
    <property type="entry name" value="NMO"/>
</dbReference>
<dbReference type="AlphaFoldDB" id="A0A1L2ZPG8"/>
<evidence type="ECO:0000256" key="1">
    <source>
        <dbReference type="ARBA" id="ARBA00022630"/>
    </source>
</evidence>
<dbReference type="InterPro" id="IPR013785">
    <property type="entry name" value="Aldolase_TIM"/>
</dbReference>
<sequence length="334" mass="35586">MRSGSLSRRLNLESPIINAPMIGAAGGELAAAVSKAGGLGLIGIEPKGTKEWFAQQFRWCHNLSTPWGVGFIGWSLTEDLAFLRHILSHQPNFMSASFISASDRRMSEAFAVAKDLGIITSIQAGSAREVDEALTADVDVVVVRGSEGGGHGRNEVATLPLLQYAKSATDKPVVVAGGIGTARGVAAVLAGGADAAWIGTRFITARESLAHPTKKSAVGHATLDDTLYTNAFDIAQKLPWEREYGGRALKNSFAEEWVGREDELLQAVEASDNITQSVNEAIASGNLDKLPIYAGEAAAFTTHQGQSVAEIVEELDEFRTHLEQASTTWAKKSR</sequence>
<dbReference type="EMBL" id="CP018135">
    <property type="protein sequence ID" value="APF40918.1"/>
    <property type="molecule type" value="Genomic_DNA"/>
</dbReference>
<accession>A0A1L2ZPG8</accession>
<evidence type="ECO:0000313" key="5">
    <source>
        <dbReference type="Proteomes" id="UP000183530"/>
    </source>
</evidence>
<evidence type="ECO:0000256" key="3">
    <source>
        <dbReference type="ARBA" id="ARBA00023002"/>
    </source>
</evidence>